<sequence length="169" mass="17710">MNEVDDRRRDVATDVRRPVSATIAALLMVPVSATWALLAIAWAVVVYRMEGALILRIPLGVAISALCALVALMGVVGVVQAWRGATPLLRLPAQFTVGLFVIAIINLFVQGRISWSPSQTVPLAVGVVAALALLFSYRPAAAAWLTRAGAGTSRAVSAGRPPYPRGGVG</sequence>
<evidence type="ECO:0000313" key="4">
    <source>
        <dbReference type="Proteomes" id="UP000680866"/>
    </source>
</evidence>
<dbReference type="InterPro" id="IPR020846">
    <property type="entry name" value="MFS_dom"/>
</dbReference>
<feature type="transmembrane region" description="Helical" evidence="1">
    <location>
        <begin position="121"/>
        <end position="137"/>
    </location>
</feature>
<dbReference type="EMBL" id="AP023359">
    <property type="protein sequence ID" value="BCJ65744.1"/>
    <property type="molecule type" value="Genomic_DNA"/>
</dbReference>
<dbReference type="AlphaFoldDB" id="A0A810MZ62"/>
<keyword evidence="1" id="KW-1133">Transmembrane helix</keyword>
<feature type="transmembrane region" description="Helical" evidence="1">
    <location>
        <begin position="57"/>
        <end position="79"/>
    </location>
</feature>
<dbReference type="RefSeq" id="WP_212825390.1">
    <property type="nucleotide sequence ID" value="NZ_AP023359.1"/>
</dbReference>
<dbReference type="PROSITE" id="PS50850">
    <property type="entry name" value="MFS"/>
    <property type="match status" value="1"/>
</dbReference>
<evidence type="ECO:0000259" key="2">
    <source>
        <dbReference type="PROSITE" id="PS50850"/>
    </source>
</evidence>
<accession>A0A810MZ62</accession>
<feature type="domain" description="Major facilitator superfamily (MFS) profile" evidence="2">
    <location>
        <begin position="1"/>
        <end position="169"/>
    </location>
</feature>
<protein>
    <recommendedName>
        <fullName evidence="2">Major facilitator superfamily (MFS) profile domain-containing protein</fullName>
    </recommendedName>
</protein>
<organism evidence="3 4">
    <name type="scientific">Polymorphospora rubra</name>
    <dbReference type="NCBI Taxonomy" id="338584"/>
    <lineage>
        <taxon>Bacteria</taxon>
        <taxon>Bacillati</taxon>
        <taxon>Actinomycetota</taxon>
        <taxon>Actinomycetes</taxon>
        <taxon>Micromonosporales</taxon>
        <taxon>Micromonosporaceae</taxon>
        <taxon>Polymorphospora</taxon>
    </lineage>
</organism>
<proteinExistence type="predicted"/>
<keyword evidence="1" id="KW-0812">Transmembrane</keyword>
<feature type="transmembrane region" description="Helical" evidence="1">
    <location>
        <begin position="21"/>
        <end position="45"/>
    </location>
</feature>
<name>A0A810MZ62_9ACTN</name>
<dbReference type="KEGG" id="pry:Prubr_27650"/>
<keyword evidence="4" id="KW-1185">Reference proteome</keyword>
<gene>
    <name evidence="3" type="ORF">Prubr_27650</name>
</gene>
<dbReference type="Proteomes" id="UP000680866">
    <property type="component" value="Chromosome"/>
</dbReference>
<evidence type="ECO:0000313" key="3">
    <source>
        <dbReference type="EMBL" id="BCJ65744.1"/>
    </source>
</evidence>
<keyword evidence="1" id="KW-0472">Membrane</keyword>
<reference evidence="3" key="1">
    <citation type="submission" date="2020-08" db="EMBL/GenBank/DDBJ databases">
        <title>Whole genome shotgun sequence of Polymorphospora rubra NBRC 101157.</title>
        <authorList>
            <person name="Komaki H."/>
            <person name="Tamura T."/>
        </authorList>
    </citation>
    <scope>NUCLEOTIDE SEQUENCE</scope>
    <source>
        <strain evidence="3">NBRC 101157</strain>
    </source>
</reference>
<evidence type="ECO:0000256" key="1">
    <source>
        <dbReference type="SAM" id="Phobius"/>
    </source>
</evidence>
<dbReference type="GO" id="GO:0022857">
    <property type="term" value="F:transmembrane transporter activity"/>
    <property type="evidence" value="ECO:0007669"/>
    <property type="project" value="InterPro"/>
</dbReference>
<feature type="transmembrane region" description="Helical" evidence="1">
    <location>
        <begin position="91"/>
        <end position="109"/>
    </location>
</feature>